<dbReference type="EMBL" id="MCOG01000192">
    <property type="protein sequence ID" value="ORY27535.1"/>
    <property type="molecule type" value="Genomic_DNA"/>
</dbReference>
<evidence type="ECO:0000313" key="2">
    <source>
        <dbReference type="EMBL" id="ORY27535.1"/>
    </source>
</evidence>
<gene>
    <name evidence="2" type="ORF">LY90DRAFT_513410</name>
</gene>
<sequence length="297" mass="34649">MNEIHNKLKNIQDSYNDLLNENKNLKIKIHEKSNEIYDIQNSKNIRLLYNTISNFSTNLSNKSIDESFISNSVPELVSSLRNISITFNKSGSILSDVLSDLTQQFIYLLNKTKENDQHRNKLLNEIEKLKKELNGITSKLEKEKNNNNELTKTNKVILENMDKVTNANKNLKEKMNNYIVQIQDKNKQISNMNDQINTMNKQITRMKPDSLVGSLQKRIQEGNVKLETIGSEYRKIENENNKLKISIKSINDQYSTVRKENQERSIEISVLKEQLEKEVQNYEELKNQQVSLLDEVK</sequence>
<name>A0A1Y2B0B9_9FUNG</name>
<keyword evidence="1" id="KW-0175">Coiled coil</keyword>
<keyword evidence="3" id="KW-1185">Reference proteome</keyword>
<dbReference type="Proteomes" id="UP000193920">
    <property type="component" value="Unassembled WGS sequence"/>
</dbReference>
<feature type="coiled-coil region" evidence="1">
    <location>
        <begin position="1"/>
        <end position="35"/>
    </location>
</feature>
<proteinExistence type="predicted"/>
<dbReference type="AlphaFoldDB" id="A0A1Y2B0B9"/>
<dbReference type="Gene3D" id="1.10.287.1490">
    <property type="match status" value="1"/>
</dbReference>
<comment type="caution">
    <text evidence="2">The sequence shown here is derived from an EMBL/GenBank/DDBJ whole genome shotgun (WGS) entry which is preliminary data.</text>
</comment>
<feature type="coiled-coil region" evidence="1">
    <location>
        <begin position="226"/>
        <end position="295"/>
    </location>
</feature>
<feature type="coiled-coil region" evidence="1">
    <location>
        <begin position="112"/>
        <end position="202"/>
    </location>
</feature>
<organism evidence="2 3">
    <name type="scientific">Neocallimastix californiae</name>
    <dbReference type="NCBI Taxonomy" id="1754190"/>
    <lineage>
        <taxon>Eukaryota</taxon>
        <taxon>Fungi</taxon>
        <taxon>Fungi incertae sedis</taxon>
        <taxon>Chytridiomycota</taxon>
        <taxon>Chytridiomycota incertae sedis</taxon>
        <taxon>Neocallimastigomycetes</taxon>
        <taxon>Neocallimastigales</taxon>
        <taxon>Neocallimastigaceae</taxon>
        <taxon>Neocallimastix</taxon>
    </lineage>
</organism>
<evidence type="ECO:0000256" key="1">
    <source>
        <dbReference type="SAM" id="Coils"/>
    </source>
</evidence>
<accession>A0A1Y2B0B9</accession>
<reference evidence="2 3" key="1">
    <citation type="submission" date="2016-08" db="EMBL/GenBank/DDBJ databases">
        <title>A Parts List for Fungal Cellulosomes Revealed by Comparative Genomics.</title>
        <authorList>
            <consortium name="DOE Joint Genome Institute"/>
            <person name="Haitjema C.H."/>
            <person name="Gilmore S.P."/>
            <person name="Henske J.K."/>
            <person name="Solomon K.V."/>
            <person name="De Groot R."/>
            <person name="Kuo A."/>
            <person name="Mondo S.J."/>
            <person name="Salamov A.A."/>
            <person name="Labutti K."/>
            <person name="Zhao Z."/>
            <person name="Chiniquy J."/>
            <person name="Barry K."/>
            <person name="Brewer H.M."/>
            <person name="Purvine S.O."/>
            <person name="Wright A.T."/>
            <person name="Boxma B."/>
            <person name="Van Alen T."/>
            <person name="Hackstein J.H."/>
            <person name="Baker S.E."/>
            <person name="Grigoriev I.V."/>
            <person name="O'Malley M.A."/>
        </authorList>
    </citation>
    <scope>NUCLEOTIDE SEQUENCE [LARGE SCALE GENOMIC DNA]</scope>
    <source>
        <strain evidence="2 3">G1</strain>
    </source>
</reference>
<protein>
    <submittedName>
        <fullName evidence="2">Uncharacterized protein</fullName>
    </submittedName>
</protein>
<evidence type="ECO:0000313" key="3">
    <source>
        <dbReference type="Proteomes" id="UP000193920"/>
    </source>
</evidence>